<dbReference type="SFLD" id="SFLDG00002">
    <property type="entry name" value="C1.7:_P-type_atpase_like"/>
    <property type="match status" value="1"/>
</dbReference>
<evidence type="ECO:0000256" key="12">
    <source>
        <dbReference type="RuleBase" id="RU362081"/>
    </source>
</evidence>
<dbReference type="EMBL" id="CP049838">
    <property type="protein sequence ID" value="QJT01848.1"/>
    <property type="molecule type" value="Genomic_DNA"/>
</dbReference>
<reference evidence="14" key="1">
    <citation type="submission" date="2020-03" db="EMBL/GenBank/DDBJ databases">
        <title>Molecular networking-based the target discovery of potent antiproliferative macrolactams: 5/6/7/16 polycyclic ansamycins and glycosylated trienomycin from Streptomyces cacaoi subsp. asoensis.</title>
        <authorList>
            <person name="Liu L.-L."/>
        </authorList>
    </citation>
    <scope>NUCLEOTIDE SEQUENCE [LARGE SCALE GENOMIC DNA]</scope>
    <source>
        <strain evidence="14">H2S5</strain>
    </source>
</reference>
<dbReference type="SUPFAM" id="SSF81665">
    <property type="entry name" value="Calcium ATPase, transmembrane domain M"/>
    <property type="match status" value="1"/>
</dbReference>
<evidence type="ECO:0000256" key="7">
    <source>
        <dbReference type="ARBA" id="ARBA00022967"/>
    </source>
</evidence>
<name>A0A6M4WP07_9ACTN</name>
<dbReference type="SUPFAM" id="SSF55008">
    <property type="entry name" value="HMA, heavy metal-associated domain"/>
    <property type="match status" value="1"/>
</dbReference>
<dbReference type="FunFam" id="2.70.150.10:FF:000002">
    <property type="entry name" value="Copper-transporting ATPase 1, putative"/>
    <property type="match status" value="1"/>
</dbReference>
<feature type="transmembrane region" description="Helical" evidence="12">
    <location>
        <begin position="700"/>
        <end position="717"/>
    </location>
</feature>
<feature type="transmembrane region" description="Helical" evidence="12">
    <location>
        <begin position="391"/>
        <end position="413"/>
    </location>
</feature>
<dbReference type="InterPro" id="IPR036412">
    <property type="entry name" value="HAD-like_sf"/>
</dbReference>
<organism evidence="14 15">
    <name type="scientific">Streptomyces asoensis</name>
    <dbReference type="NCBI Taxonomy" id="249586"/>
    <lineage>
        <taxon>Bacteria</taxon>
        <taxon>Bacillati</taxon>
        <taxon>Actinomycetota</taxon>
        <taxon>Actinomycetes</taxon>
        <taxon>Kitasatosporales</taxon>
        <taxon>Streptomycetaceae</taxon>
        <taxon>Streptomyces</taxon>
    </lineage>
</organism>
<evidence type="ECO:0000256" key="1">
    <source>
        <dbReference type="ARBA" id="ARBA00004651"/>
    </source>
</evidence>
<keyword evidence="3 12" id="KW-0812">Transmembrane</keyword>
<dbReference type="SUPFAM" id="SSF56784">
    <property type="entry name" value="HAD-like"/>
    <property type="match status" value="1"/>
</dbReference>
<dbReference type="FunFam" id="3.30.70.100:FF:000005">
    <property type="entry name" value="Copper-exporting P-type ATPase A"/>
    <property type="match status" value="1"/>
</dbReference>
<dbReference type="Gene3D" id="3.30.70.100">
    <property type="match status" value="1"/>
</dbReference>
<feature type="transmembrane region" description="Helical" evidence="12">
    <location>
        <begin position="168"/>
        <end position="188"/>
    </location>
</feature>
<dbReference type="Pfam" id="PF00702">
    <property type="entry name" value="Hydrolase"/>
    <property type="match status" value="1"/>
</dbReference>
<dbReference type="InterPro" id="IPR036163">
    <property type="entry name" value="HMA_dom_sf"/>
</dbReference>
<gene>
    <name evidence="14" type="primary">cadA</name>
    <name evidence="14" type="ORF">G9272_17270</name>
</gene>
<evidence type="ECO:0000256" key="11">
    <source>
        <dbReference type="ARBA" id="ARBA00074171"/>
    </source>
</evidence>
<keyword evidence="9 12" id="KW-0472">Membrane</keyword>
<dbReference type="NCBIfam" id="TIGR01511">
    <property type="entry name" value="ATPase-IB1_Cu"/>
    <property type="match status" value="1"/>
</dbReference>
<sequence>MTSTTTKTPISEPPAPTAEVELLIGGMTCASCAARIEKKLNRMDGVVATVNYATEKAKVSFPAGTDVADLIATVVKTGYTAEEPAPVPEPVQEDTPQDPELASLRHRLLVSVLLAAPVVLLAMVPSLQFDNWQWLSLTLAAPVVVWGGGPLHRAAWTNLRHGAATMDTLVSVGTLAALGWSLWALFFGDAGMPGMRHPFELTVSRTDGASTIYLEVAAGVTAFILLGRYLEARSKRRAGAALRALMELGAKDVAVLRDRREVRIPVDLLAVGDRFVVRPGEKVATDGTVVEGTSAVDASMLTGESVPVDVGPGDAVTGATVNAGGRLVVEATRIGADTRLARMAQLVEAAQTGKAEVQRLADRISGVFVPAVLLIAVATFGGWLGATGDTVAAFTAAVAVLIIACPCALGLATPTALMVGTGRGAQLGILIKGPEVLESTRRVDTVVLDKTGTVTTGRMSLQDVYVVDGIDERQLLRLAGALEHASEHPVARAVAAGAGERVGELPAAERFENVPGRGVRGRVEGREVAVGRLFETVPDEVARAKEEAERGGRTAVVVGWDGVARGVLAVADTVKETSAEAVRELRALGLTPVLLTGDNQAVAEAVAEAVGIDRVIAEVLPEDKVAVVRRLQDEGRVVAMVGDGVNDAAALATADLGLAMGTGTDAAIEASDLTLVRGDLRVAADAIRLSRRTLATIKGNLVWAFGYNVAALPLAAAGLLNPMIAGAAMAFSSVFVVTNSLRLRAFK</sequence>
<dbReference type="InterPro" id="IPR006121">
    <property type="entry name" value="HMA_dom"/>
</dbReference>
<dbReference type="Gene3D" id="3.40.1110.10">
    <property type="entry name" value="Calcium-transporting ATPase, cytoplasmic domain N"/>
    <property type="match status" value="1"/>
</dbReference>
<accession>A0A6M4WP07</accession>
<keyword evidence="6 12" id="KW-0067">ATP-binding</keyword>
<dbReference type="Proteomes" id="UP000502665">
    <property type="component" value="Chromosome"/>
</dbReference>
<comment type="subcellular location">
    <subcellularLocation>
        <location evidence="1">Cell membrane</location>
        <topology evidence="1">Multi-pass membrane protein</topology>
    </subcellularLocation>
</comment>
<dbReference type="InterPro" id="IPR023299">
    <property type="entry name" value="ATPase_P-typ_cyto_dom_N"/>
</dbReference>
<dbReference type="PROSITE" id="PS50846">
    <property type="entry name" value="HMA_2"/>
    <property type="match status" value="1"/>
</dbReference>
<dbReference type="NCBIfam" id="TIGR01512">
    <property type="entry name" value="ATPase-IB2_Cd"/>
    <property type="match status" value="1"/>
</dbReference>
<dbReference type="GO" id="GO:0043682">
    <property type="term" value="F:P-type divalent copper transporter activity"/>
    <property type="evidence" value="ECO:0007669"/>
    <property type="project" value="TreeGrafter"/>
</dbReference>
<dbReference type="InterPro" id="IPR017969">
    <property type="entry name" value="Heavy-metal-associated_CS"/>
</dbReference>
<evidence type="ECO:0000313" key="14">
    <source>
        <dbReference type="EMBL" id="QJT01848.1"/>
    </source>
</evidence>
<dbReference type="SFLD" id="SFLDF00027">
    <property type="entry name" value="p-type_atpase"/>
    <property type="match status" value="1"/>
</dbReference>
<dbReference type="InterPro" id="IPR027256">
    <property type="entry name" value="P-typ_ATPase_IB"/>
</dbReference>
<evidence type="ECO:0000256" key="5">
    <source>
        <dbReference type="ARBA" id="ARBA00022741"/>
    </source>
</evidence>
<dbReference type="InterPro" id="IPR018303">
    <property type="entry name" value="ATPase_P-typ_P_site"/>
</dbReference>
<dbReference type="InterPro" id="IPR023214">
    <property type="entry name" value="HAD_sf"/>
</dbReference>
<keyword evidence="5 12" id="KW-0547">Nucleotide-binding</keyword>
<keyword evidence="8 12" id="KW-1133">Transmembrane helix</keyword>
<dbReference type="CDD" id="cd00371">
    <property type="entry name" value="HMA"/>
    <property type="match status" value="1"/>
</dbReference>
<dbReference type="PANTHER" id="PTHR43520:SF8">
    <property type="entry name" value="P-TYPE CU(+) TRANSPORTER"/>
    <property type="match status" value="1"/>
</dbReference>
<feature type="transmembrane region" description="Helical" evidence="12">
    <location>
        <begin position="134"/>
        <end position="156"/>
    </location>
</feature>
<evidence type="ECO:0000256" key="6">
    <source>
        <dbReference type="ARBA" id="ARBA00022840"/>
    </source>
</evidence>
<dbReference type="GO" id="GO:0005886">
    <property type="term" value="C:plasma membrane"/>
    <property type="evidence" value="ECO:0007669"/>
    <property type="project" value="UniProtKB-SubCell"/>
</dbReference>
<keyword evidence="12" id="KW-1003">Cell membrane</keyword>
<dbReference type="Pfam" id="PF00122">
    <property type="entry name" value="E1-E2_ATPase"/>
    <property type="match status" value="1"/>
</dbReference>
<feature type="transmembrane region" description="Helical" evidence="12">
    <location>
        <begin position="364"/>
        <end position="385"/>
    </location>
</feature>
<dbReference type="PRINTS" id="PR00119">
    <property type="entry name" value="CATATPASE"/>
</dbReference>
<dbReference type="PROSITE" id="PS01229">
    <property type="entry name" value="COF_2"/>
    <property type="match status" value="1"/>
</dbReference>
<evidence type="ECO:0000256" key="4">
    <source>
        <dbReference type="ARBA" id="ARBA00022723"/>
    </source>
</evidence>
<keyword evidence="7" id="KW-1278">Translocase</keyword>
<feature type="transmembrane region" description="Helical" evidence="12">
    <location>
        <begin position="108"/>
        <end position="128"/>
    </location>
</feature>
<dbReference type="CDD" id="cd02094">
    <property type="entry name" value="P-type_ATPase_Cu-like"/>
    <property type="match status" value="1"/>
</dbReference>
<keyword evidence="14" id="KW-0378">Hydrolase</keyword>
<dbReference type="InterPro" id="IPR008250">
    <property type="entry name" value="ATPase_P-typ_transduc_dom_A_sf"/>
</dbReference>
<evidence type="ECO:0000313" key="15">
    <source>
        <dbReference type="Proteomes" id="UP000502665"/>
    </source>
</evidence>
<dbReference type="Pfam" id="PF00403">
    <property type="entry name" value="HMA"/>
    <property type="match status" value="1"/>
</dbReference>
<proteinExistence type="inferred from homology"/>
<dbReference type="InterPro" id="IPR023298">
    <property type="entry name" value="ATPase_P-typ_TM_dom_sf"/>
</dbReference>
<dbReference type="NCBIfam" id="TIGR01494">
    <property type="entry name" value="ATPase_P-type"/>
    <property type="match status" value="1"/>
</dbReference>
<dbReference type="GO" id="GO:0005507">
    <property type="term" value="F:copper ion binding"/>
    <property type="evidence" value="ECO:0007669"/>
    <property type="project" value="TreeGrafter"/>
</dbReference>
<dbReference type="Gene3D" id="2.70.150.10">
    <property type="entry name" value="Calcium-transporting ATPase, cytoplasmic transduction domain A"/>
    <property type="match status" value="1"/>
</dbReference>
<evidence type="ECO:0000259" key="13">
    <source>
        <dbReference type="PROSITE" id="PS50846"/>
    </source>
</evidence>
<dbReference type="Gene3D" id="3.40.50.1000">
    <property type="entry name" value="HAD superfamily/HAD-like"/>
    <property type="match status" value="1"/>
</dbReference>
<dbReference type="InterPro" id="IPR044492">
    <property type="entry name" value="P_typ_ATPase_HD_dom"/>
</dbReference>
<dbReference type="GO" id="GO:0005524">
    <property type="term" value="F:ATP binding"/>
    <property type="evidence" value="ECO:0007669"/>
    <property type="project" value="UniProtKB-UniRule"/>
</dbReference>
<feature type="transmembrane region" description="Helical" evidence="12">
    <location>
        <begin position="723"/>
        <end position="741"/>
    </location>
</feature>
<evidence type="ECO:0000256" key="10">
    <source>
        <dbReference type="ARBA" id="ARBA00049360"/>
    </source>
</evidence>
<dbReference type="SUPFAM" id="SSF81653">
    <property type="entry name" value="Calcium ATPase, transduction domain A"/>
    <property type="match status" value="1"/>
</dbReference>
<dbReference type="InterPro" id="IPR001757">
    <property type="entry name" value="P_typ_ATPase"/>
</dbReference>
<dbReference type="GO" id="GO:0016887">
    <property type="term" value="F:ATP hydrolysis activity"/>
    <property type="evidence" value="ECO:0007669"/>
    <property type="project" value="InterPro"/>
</dbReference>
<feature type="transmembrane region" description="Helical" evidence="12">
    <location>
        <begin position="208"/>
        <end position="227"/>
    </location>
</feature>
<evidence type="ECO:0000256" key="2">
    <source>
        <dbReference type="ARBA" id="ARBA00006024"/>
    </source>
</evidence>
<dbReference type="SFLD" id="SFLDS00003">
    <property type="entry name" value="Haloacid_Dehalogenase"/>
    <property type="match status" value="1"/>
</dbReference>
<dbReference type="NCBIfam" id="TIGR01525">
    <property type="entry name" value="ATPase-IB_hvy"/>
    <property type="match status" value="1"/>
</dbReference>
<keyword evidence="4 12" id="KW-0479">Metal-binding</keyword>
<comment type="catalytic activity">
    <reaction evidence="10">
        <text>ATP + H2O = ADP + phosphate + H(+)</text>
        <dbReference type="Rhea" id="RHEA:13065"/>
        <dbReference type="ChEBI" id="CHEBI:15377"/>
        <dbReference type="ChEBI" id="CHEBI:15378"/>
        <dbReference type="ChEBI" id="CHEBI:30616"/>
        <dbReference type="ChEBI" id="CHEBI:43474"/>
        <dbReference type="ChEBI" id="CHEBI:456216"/>
    </reaction>
</comment>
<dbReference type="PRINTS" id="PR00943">
    <property type="entry name" value="CUATPASE"/>
</dbReference>
<keyword evidence="15" id="KW-1185">Reference proteome</keyword>
<dbReference type="InterPro" id="IPR059000">
    <property type="entry name" value="ATPase_P-type_domA"/>
</dbReference>
<dbReference type="GO" id="GO:0055070">
    <property type="term" value="P:copper ion homeostasis"/>
    <property type="evidence" value="ECO:0007669"/>
    <property type="project" value="TreeGrafter"/>
</dbReference>
<evidence type="ECO:0000256" key="3">
    <source>
        <dbReference type="ARBA" id="ARBA00022692"/>
    </source>
</evidence>
<dbReference type="PANTHER" id="PTHR43520">
    <property type="entry name" value="ATP7, ISOFORM B"/>
    <property type="match status" value="1"/>
</dbReference>
<dbReference type="PROSITE" id="PS00154">
    <property type="entry name" value="ATPASE_E1_E2"/>
    <property type="match status" value="1"/>
</dbReference>
<dbReference type="RefSeq" id="WP_171397400.1">
    <property type="nucleotide sequence ID" value="NZ_CP049838.1"/>
</dbReference>
<dbReference type="PROSITE" id="PS01047">
    <property type="entry name" value="HMA_1"/>
    <property type="match status" value="1"/>
</dbReference>
<dbReference type="FunFam" id="3.40.1110.10:FF:000133">
    <property type="entry name" value="Probable cation-transporting P-type ATPase"/>
    <property type="match status" value="1"/>
</dbReference>
<comment type="similarity">
    <text evidence="2 12">Belongs to the cation transport ATPase (P-type) (TC 3.A.3) family. Type IB subfamily.</text>
</comment>
<dbReference type="AlphaFoldDB" id="A0A6M4WP07"/>
<evidence type="ECO:0000256" key="9">
    <source>
        <dbReference type="ARBA" id="ARBA00023136"/>
    </source>
</evidence>
<protein>
    <recommendedName>
        <fullName evidence="11">Cation-transporting P-type ATPase B</fullName>
    </recommendedName>
</protein>
<feature type="domain" description="HMA" evidence="13">
    <location>
        <begin position="18"/>
        <end position="82"/>
    </location>
</feature>
<evidence type="ECO:0000256" key="8">
    <source>
        <dbReference type="ARBA" id="ARBA00022989"/>
    </source>
</evidence>